<evidence type="ECO:0000313" key="2">
    <source>
        <dbReference type="Proteomes" id="UP000002866"/>
    </source>
</evidence>
<dbReference type="PANTHER" id="PTHR31126">
    <property type="entry name" value="TYROSINE-PROTEIN PHOSPHATASE"/>
    <property type="match status" value="1"/>
</dbReference>
<dbReference type="GeneID" id="14496704"/>
<dbReference type="EMBL" id="HE806321">
    <property type="protein sequence ID" value="CCH61562.1"/>
    <property type="molecule type" value="Genomic_DNA"/>
</dbReference>
<dbReference type="Pfam" id="PF03162">
    <property type="entry name" value="Y_phosphatase2"/>
    <property type="match status" value="2"/>
</dbReference>
<dbReference type="STRING" id="1071380.I2H5B0"/>
<dbReference type="OMA" id="FQRDLWE"/>
<dbReference type="PANTHER" id="PTHR31126:SF70">
    <property type="entry name" value="PROTEIN OCA4"/>
    <property type="match status" value="1"/>
</dbReference>
<keyword evidence="2" id="KW-1185">Reference proteome</keyword>
<accession>I2H5B0</accession>
<dbReference type="InterPro" id="IPR004861">
    <property type="entry name" value="Siw14-like"/>
</dbReference>
<dbReference type="InterPro" id="IPR029021">
    <property type="entry name" value="Prot-tyrosine_phosphatase-like"/>
</dbReference>
<dbReference type="HOGENOM" id="CLU_036633_0_0_1"/>
<dbReference type="KEGG" id="tbl:TBLA_0F00180"/>
<dbReference type="Gene3D" id="3.90.190.10">
    <property type="entry name" value="Protein tyrosine phosphatase superfamily"/>
    <property type="match status" value="1"/>
</dbReference>
<dbReference type="AlphaFoldDB" id="I2H5B0"/>
<gene>
    <name evidence="1" type="primary">TBLA0F00180</name>
    <name evidence="1" type="ORF">TBLA_0F00180</name>
</gene>
<reference evidence="1 2" key="1">
    <citation type="journal article" date="2011" name="Proc. Natl. Acad. Sci. U.S.A.">
        <title>Evolutionary erosion of yeast sex chromosomes by mating-type switching accidents.</title>
        <authorList>
            <person name="Gordon J.L."/>
            <person name="Armisen D."/>
            <person name="Proux-Wera E."/>
            <person name="Oheigeartaigh S.S."/>
            <person name="Byrne K.P."/>
            <person name="Wolfe K.H."/>
        </authorList>
    </citation>
    <scope>NUCLEOTIDE SEQUENCE [LARGE SCALE GENOMIC DNA]</scope>
    <source>
        <strain evidence="2">ATCC 34711 / CBS 6284 / DSM 70876 / NBRC 10599 / NRRL Y-10934 / UCD 77-7</strain>
    </source>
</reference>
<name>I2H5B0_HENB6</name>
<organism evidence="1 2">
    <name type="scientific">Henningerozyma blattae (strain ATCC 34711 / CBS 6284 / DSM 70876 / NBRC 10599 / NRRL Y-10934 / UCD 77-7)</name>
    <name type="common">Yeast</name>
    <name type="synonym">Tetrapisispora blattae</name>
    <dbReference type="NCBI Taxonomy" id="1071380"/>
    <lineage>
        <taxon>Eukaryota</taxon>
        <taxon>Fungi</taxon>
        <taxon>Dikarya</taxon>
        <taxon>Ascomycota</taxon>
        <taxon>Saccharomycotina</taxon>
        <taxon>Saccharomycetes</taxon>
        <taxon>Saccharomycetales</taxon>
        <taxon>Saccharomycetaceae</taxon>
        <taxon>Henningerozyma</taxon>
    </lineage>
</organism>
<protein>
    <recommendedName>
        <fullName evidence="3">Protein OCA4</fullName>
    </recommendedName>
</protein>
<sequence length="455" mass="51410">MLVPPANFGIAEEGIFRCSKIENLNLSFLETLKLKTIIFVDGQEPTKFFKGFFKSSSIKWIIIKNNDFSNNINSSINENKNNTESNSPSGNGDVTLVNTTPTFNFSDIDTASTESQHSGISKELMPESSNKKNINYKSKETYNLTDADDLMLIKSVCLKKILKLLLNKENYNILLVDRTSIVIGLLRKIQKWNISSIINEYRLFSGKNSSYFAEIFLELVNLEITQQVLGKENPSTSSLVSPNIIIGPKDNSSSHSANTSNGVSIKRQRHGNTPIATNTKGNMHKVEMSEIVNEEDLFTAPNVPQRMLKLVDDAQTRYFDNLQDKNKGRVENTQGILPVSSNNENTNVTKNTQSVIPSSLPLNQTYKSSLHSPETILNISLNKSSAVDYQYYKCLQDTIFKNGSSKRGSSTRDSSIQENIIHIQIPTEDLLPTWFTFQRDIWEQNYRKIRHSRVE</sequence>
<dbReference type="InParanoid" id="I2H5B0"/>
<dbReference type="OrthoDB" id="6375174at2759"/>
<dbReference type="GO" id="GO:0016791">
    <property type="term" value="F:phosphatase activity"/>
    <property type="evidence" value="ECO:0007669"/>
    <property type="project" value="TreeGrafter"/>
</dbReference>
<proteinExistence type="predicted"/>
<dbReference type="SUPFAM" id="SSF52799">
    <property type="entry name" value="(Phosphotyrosine protein) phosphatases II"/>
    <property type="match status" value="1"/>
</dbReference>
<dbReference type="FunCoup" id="I2H5B0">
    <property type="interactions" value="42"/>
</dbReference>
<dbReference type="Proteomes" id="UP000002866">
    <property type="component" value="Chromosome 6"/>
</dbReference>
<dbReference type="RefSeq" id="XP_004181081.1">
    <property type="nucleotide sequence ID" value="XM_004181033.1"/>
</dbReference>
<evidence type="ECO:0008006" key="3">
    <source>
        <dbReference type="Google" id="ProtNLM"/>
    </source>
</evidence>
<dbReference type="eggNOG" id="KOG1572">
    <property type="taxonomic scope" value="Eukaryota"/>
</dbReference>
<evidence type="ECO:0000313" key="1">
    <source>
        <dbReference type="EMBL" id="CCH61562.1"/>
    </source>
</evidence>